<dbReference type="Gene3D" id="3.40.50.360">
    <property type="match status" value="1"/>
</dbReference>
<accession>A0A9D1WQV2</accession>
<organism evidence="2 3">
    <name type="scientific">Candidatus Anaerotruncus excrementipullorum</name>
    <dbReference type="NCBI Taxonomy" id="2838465"/>
    <lineage>
        <taxon>Bacteria</taxon>
        <taxon>Bacillati</taxon>
        <taxon>Bacillota</taxon>
        <taxon>Clostridia</taxon>
        <taxon>Eubacteriales</taxon>
        <taxon>Oscillospiraceae</taxon>
        <taxon>Anaerotruncus</taxon>
    </lineage>
</organism>
<dbReference type="GO" id="GO:0010181">
    <property type="term" value="F:FMN binding"/>
    <property type="evidence" value="ECO:0007669"/>
    <property type="project" value="TreeGrafter"/>
</dbReference>
<dbReference type="Pfam" id="PF12724">
    <property type="entry name" value="Flavodoxin_5"/>
    <property type="match status" value="1"/>
</dbReference>
<evidence type="ECO:0000259" key="1">
    <source>
        <dbReference type="Pfam" id="PF12724"/>
    </source>
</evidence>
<dbReference type="InterPro" id="IPR029039">
    <property type="entry name" value="Flavoprotein-like_sf"/>
</dbReference>
<dbReference type="InterPro" id="IPR026816">
    <property type="entry name" value="Flavodoxin_dom"/>
</dbReference>
<reference evidence="2" key="1">
    <citation type="journal article" date="2021" name="PeerJ">
        <title>Extensive microbial diversity within the chicken gut microbiome revealed by metagenomics and culture.</title>
        <authorList>
            <person name="Gilroy R."/>
            <person name="Ravi A."/>
            <person name="Getino M."/>
            <person name="Pursley I."/>
            <person name="Horton D.L."/>
            <person name="Alikhan N.F."/>
            <person name="Baker D."/>
            <person name="Gharbi K."/>
            <person name="Hall N."/>
            <person name="Watson M."/>
            <person name="Adriaenssens E.M."/>
            <person name="Foster-Nyarko E."/>
            <person name="Jarju S."/>
            <person name="Secka A."/>
            <person name="Antonio M."/>
            <person name="Oren A."/>
            <person name="Chaudhuri R.R."/>
            <person name="La Ragione R."/>
            <person name="Hildebrand F."/>
            <person name="Pallen M.J."/>
        </authorList>
    </citation>
    <scope>NUCLEOTIDE SEQUENCE</scope>
    <source>
        <strain evidence="2">CHK188-5543</strain>
    </source>
</reference>
<gene>
    <name evidence="2" type="ORF">H9736_03235</name>
</gene>
<dbReference type="GO" id="GO:0006783">
    <property type="term" value="P:heme biosynthetic process"/>
    <property type="evidence" value="ECO:0007669"/>
    <property type="project" value="TreeGrafter"/>
</dbReference>
<dbReference type="AlphaFoldDB" id="A0A9D1WQV2"/>
<evidence type="ECO:0000313" key="2">
    <source>
        <dbReference type="EMBL" id="HIX65242.1"/>
    </source>
</evidence>
<reference evidence="2" key="2">
    <citation type="submission" date="2021-04" db="EMBL/GenBank/DDBJ databases">
        <authorList>
            <person name="Gilroy R."/>
        </authorList>
    </citation>
    <scope>NUCLEOTIDE SEQUENCE</scope>
    <source>
        <strain evidence="2">CHK188-5543</strain>
    </source>
</reference>
<name>A0A9D1WQV2_9FIRM</name>
<dbReference type="GO" id="GO:0070819">
    <property type="term" value="F:menaquinone-dependent protoporphyrinogen oxidase activity"/>
    <property type="evidence" value="ECO:0007669"/>
    <property type="project" value="TreeGrafter"/>
</dbReference>
<sequence>MKIAICYYSAHHGNTRKLVQTIALAEETAVFDLSAQPQIRLEEYDCVGFASGIYGFAIHPSVVEFARQQLPQGMPVFFVYTYGLRPGTGTRALEELAAQRGCPVWGEFSCRGYTTYGPLKLLGGAAKGHPDEEDLAAARVFYREILKKQEEFSGGNCSKQSDK</sequence>
<evidence type="ECO:0000313" key="3">
    <source>
        <dbReference type="Proteomes" id="UP000886800"/>
    </source>
</evidence>
<dbReference type="PANTHER" id="PTHR38030">
    <property type="entry name" value="PROTOPORPHYRINOGEN IX DEHYDROGENASE [MENAQUINONE]"/>
    <property type="match status" value="1"/>
</dbReference>
<dbReference type="EMBL" id="DXES01000065">
    <property type="protein sequence ID" value="HIX65242.1"/>
    <property type="molecule type" value="Genomic_DNA"/>
</dbReference>
<protein>
    <submittedName>
        <fullName evidence="2">Flavodoxin</fullName>
    </submittedName>
</protein>
<dbReference type="PANTHER" id="PTHR38030:SF2">
    <property type="entry name" value="PROTOPORPHYRINOGEN IX DEHYDROGENASE [QUINONE]"/>
    <property type="match status" value="1"/>
</dbReference>
<proteinExistence type="predicted"/>
<dbReference type="SUPFAM" id="SSF52218">
    <property type="entry name" value="Flavoproteins"/>
    <property type="match status" value="1"/>
</dbReference>
<comment type="caution">
    <text evidence="2">The sequence shown here is derived from an EMBL/GenBank/DDBJ whole genome shotgun (WGS) entry which is preliminary data.</text>
</comment>
<feature type="domain" description="Flavodoxin" evidence="1">
    <location>
        <begin position="7"/>
        <end position="79"/>
    </location>
</feature>
<dbReference type="Proteomes" id="UP000886800">
    <property type="component" value="Unassembled WGS sequence"/>
</dbReference>
<dbReference type="InterPro" id="IPR052200">
    <property type="entry name" value="Protoporphyrinogen_IX_DH"/>
</dbReference>